<dbReference type="RefSeq" id="WP_136405721.1">
    <property type="nucleotide sequence ID" value="NZ_SSWX01000006.1"/>
</dbReference>
<dbReference type="PIRSF" id="PIRSF006066">
    <property type="entry name" value="HI0050"/>
    <property type="match status" value="1"/>
</dbReference>
<feature type="transmembrane region" description="Helical" evidence="7">
    <location>
        <begin position="355"/>
        <end position="381"/>
    </location>
</feature>
<evidence type="ECO:0000256" key="5">
    <source>
        <dbReference type="ARBA" id="ARBA00022989"/>
    </source>
</evidence>
<organism evidence="9 10">
    <name type="scientific">Lampropedia aestuarii</name>
    <dbReference type="NCBI Taxonomy" id="2562762"/>
    <lineage>
        <taxon>Bacteria</taxon>
        <taxon>Pseudomonadati</taxon>
        <taxon>Pseudomonadota</taxon>
        <taxon>Betaproteobacteria</taxon>
        <taxon>Burkholderiales</taxon>
        <taxon>Comamonadaceae</taxon>
        <taxon>Lampropedia</taxon>
    </lineage>
</organism>
<dbReference type="InterPro" id="IPR010656">
    <property type="entry name" value="DctM"/>
</dbReference>
<comment type="caution">
    <text evidence="9">The sequence shown here is derived from an EMBL/GenBank/DDBJ whole genome shotgun (WGS) entry which is preliminary data.</text>
</comment>
<keyword evidence="7" id="KW-0813">Transport</keyword>
<comment type="subcellular location">
    <subcellularLocation>
        <location evidence="1 7">Cell inner membrane</location>
        <topology evidence="1 7">Multi-pass membrane protein</topology>
    </subcellularLocation>
</comment>
<gene>
    <name evidence="9" type="ORF">E8K88_05820</name>
</gene>
<feature type="transmembrane region" description="Helical" evidence="7">
    <location>
        <begin position="78"/>
        <end position="100"/>
    </location>
</feature>
<name>A0A4S5BTV6_9BURK</name>
<evidence type="ECO:0000256" key="7">
    <source>
        <dbReference type="RuleBase" id="RU369079"/>
    </source>
</evidence>
<protein>
    <recommendedName>
        <fullName evidence="7">TRAP transporter large permease protein</fullName>
    </recommendedName>
</protein>
<dbReference type="InterPro" id="IPR004681">
    <property type="entry name" value="TRAP_DctM"/>
</dbReference>
<accession>A0A4S5BTV6</accession>
<evidence type="ECO:0000256" key="2">
    <source>
        <dbReference type="ARBA" id="ARBA00022475"/>
    </source>
</evidence>
<dbReference type="PANTHER" id="PTHR33362:SF4">
    <property type="entry name" value="2,3-DIKETO-L-GULONATE TRAP TRANSPORTER LARGE PERMEASE PROTEIN YIAN"/>
    <property type="match status" value="1"/>
</dbReference>
<keyword evidence="4 7" id="KW-0812">Transmembrane</keyword>
<feature type="transmembrane region" description="Helical" evidence="7">
    <location>
        <begin position="276"/>
        <end position="295"/>
    </location>
</feature>
<dbReference type="GO" id="GO:0005886">
    <property type="term" value="C:plasma membrane"/>
    <property type="evidence" value="ECO:0007669"/>
    <property type="project" value="UniProtKB-SubCell"/>
</dbReference>
<dbReference type="Pfam" id="PF06808">
    <property type="entry name" value="DctM"/>
    <property type="match status" value="1"/>
</dbReference>
<comment type="function">
    <text evidence="7">Part of the tripartite ATP-independent periplasmic (TRAP) transport system.</text>
</comment>
<feature type="transmembrane region" description="Helical" evidence="7">
    <location>
        <begin position="401"/>
        <end position="424"/>
    </location>
</feature>
<dbReference type="OrthoDB" id="9777699at2"/>
<feature type="transmembrane region" description="Helical" evidence="7">
    <location>
        <begin position="217"/>
        <end position="234"/>
    </location>
</feature>
<evidence type="ECO:0000259" key="8">
    <source>
        <dbReference type="Pfam" id="PF06808"/>
    </source>
</evidence>
<keyword evidence="2" id="KW-1003">Cell membrane</keyword>
<feature type="transmembrane region" description="Helical" evidence="7">
    <location>
        <begin position="106"/>
        <end position="127"/>
    </location>
</feature>
<comment type="subunit">
    <text evidence="7">The complex comprises the extracytoplasmic solute receptor protein and the two transmembrane proteins.</text>
</comment>
<keyword evidence="6 7" id="KW-0472">Membrane</keyword>
<feature type="transmembrane region" description="Helical" evidence="7">
    <location>
        <begin position="315"/>
        <end position="343"/>
    </location>
</feature>
<feature type="transmembrane region" description="Helical" evidence="7">
    <location>
        <begin position="170"/>
        <end position="192"/>
    </location>
</feature>
<feature type="domain" description="TRAP C4-dicarboxylate transport system permease DctM subunit" evidence="8">
    <location>
        <begin position="8"/>
        <end position="415"/>
    </location>
</feature>
<proteinExistence type="inferred from homology"/>
<dbReference type="NCBIfam" id="TIGR00786">
    <property type="entry name" value="dctM"/>
    <property type="match status" value="1"/>
</dbReference>
<dbReference type="AlphaFoldDB" id="A0A4S5BTV6"/>
<evidence type="ECO:0000256" key="1">
    <source>
        <dbReference type="ARBA" id="ARBA00004429"/>
    </source>
</evidence>
<dbReference type="Proteomes" id="UP000306236">
    <property type="component" value="Unassembled WGS sequence"/>
</dbReference>
<dbReference type="GO" id="GO:0022857">
    <property type="term" value="F:transmembrane transporter activity"/>
    <property type="evidence" value="ECO:0007669"/>
    <property type="project" value="UniProtKB-UniRule"/>
</dbReference>
<sequence length="426" mass="44965">MTVLIFVGALLGAMAIGIPIAYALLFSGLALMLHLDLFDAQILAQNVINGADSFPLLAVPFFMLAGEIMNVGGLSKRIVNLAITLVGHLRGGLGFVAILAACLMAALSGSAVADAAALATLLLPMMVKAGHDKARAGGLIASASIIAPIIPPSIGFVVFGVAANVSIGKLFMAGIAPGLLMGVAIATAWWLVSSREKVELPAASTWREKWIALRESLWALGLPVIVLFGLKFGIFTPTEAAVVAAVYAFLVSSLVYREINLRQMYHVFVSASKITAVIMFLVAASMVSAWLITVADIPDQVIALLQPFMDNPTLLLIAIMVLVMVVGTAMDMMPTILILTPVLMPVVREAGIDPIYFGVLFIMNNAIGLVTPPVGSVLNVVAGVGKMRLDDVAKGVLPFMIAQFIVMFLLVLFPSIVMVPLNFLTK</sequence>
<comment type="similarity">
    <text evidence="7">Belongs to the TRAP transporter large permease family.</text>
</comment>
<evidence type="ECO:0000313" key="10">
    <source>
        <dbReference type="Proteomes" id="UP000306236"/>
    </source>
</evidence>
<feature type="transmembrane region" description="Helical" evidence="7">
    <location>
        <begin position="240"/>
        <end position="256"/>
    </location>
</feature>
<feature type="transmembrane region" description="Helical" evidence="7">
    <location>
        <begin position="139"/>
        <end position="164"/>
    </location>
</feature>
<evidence type="ECO:0000256" key="4">
    <source>
        <dbReference type="ARBA" id="ARBA00022692"/>
    </source>
</evidence>
<evidence type="ECO:0000313" key="9">
    <source>
        <dbReference type="EMBL" id="THJ34511.1"/>
    </source>
</evidence>
<keyword evidence="3 7" id="KW-0997">Cell inner membrane</keyword>
<feature type="transmembrane region" description="Helical" evidence="7">
    <location>
        <begin position="47"/>
        <end position="66"/>
    </location>
</feature>
<reference evidence="9 10" key="1">
    <citation type="submission" date="2019-04" db="EMBL/GenBank/DDBJ databases">
        <title>Lampropedia sp YIM MLB12 draf genome.</title>
        <authorList>
            <person name="Wang Y.-X."/>
        </authorList>
    </citation>
    <scope>NUCLEOTIDE SEQUENCE [LARGE SCALE GENOMIC DNA]</scope>
    <source>
        <strain evidence="9 10">YIM MLB12</strain>
    </source>
</reference>
<evidence type="ECO:0000256" key="3">
    <source>
        <dbReference type="ARBA" id="ARBA00022519"/>
    </source>
</evidence>
<keyword evidence="10" id="KW-1185">Reference proteome</keyword>
<evidence type="ECO:0000256" key="6">
    <source>
        <dbReference type="ARBA" id="ARBA00023136"/>
    </source>
</evidence>
<dbReference type="PANTHER" id="PTHR33362">
    <property type="entry name" value="SIALIC ACID TRAP TRANSPORTER PERMEASE PROTEIN SIAT-RELATED"/>
    <property type="match status" value="1"/>
</dbReference>
<keyword evidence="5 7" id="KW-1133">Transmembrane helix</keyword>
<dbReference type="EMBL" id="SSWX01000006">
    <property type="protein sequence ID" value="THJ34511.1"/>
    <property type="molecule type" value="Genomic_DNA"/>
</dbReference>